<feature type="domain" description="HTH tetR-type" evidence="4">
    <location>
        <begin position="9"/>
        <end position="55"/>
    </location>
</feature>
<dbReference type="GO" id="GO:0003700">
    <property type="term" value="F:DNA-binding transcription factor activity"/>
    <property type="evidence" value="ECO:0007669"/>
    <property type="project" value="TreeGrafter"/>
</dbReference>
<dbReference type="PANTHER" id="PTHR30055">
    <property type="entry name" value="HTH-TYPE TRANSCRIPTIONAL REGULATOR RUTR"/>
    <property type="match status" value="1"/>
</dbReference>
<keyword evidence="3" id="KW-0804">Transcription</keyword>
<dbReference type="Gene3D" id="1.10.357.10">
    <property type="entry name" value="Tetracycline Repressor, domain 2"/>
    <property type="match status" value="1"/>
</dbReference>
<dbReference type="HOGENOM" id="CLU_069356_21_0_11"/>
<dbReference type="PANTHER" id="PTHR30055:SF234">
    <property type="entry name" value="HTH-TYPE TRANSCRIPTIONAL REGULATOR BETI"/>
    <property type="match status" value="1"/>
</dbReference>
<proteinExistence type="predicted"/>
<evidence type="ECO:0000313" key="6">
    <source>
        <dbReference type="EMBL" id="AEW99169.1"/>
    </source>
</evidence>
<name>F8JN76_STREN</name>
<dbReference type="KEGG" id="scy:SCATT_p09760"/>
<dbReference type="SUPFAM" id="SSF46689">
    <property type="entry name" value="Homeodomain-like"/>
    <property type="match status" value="1"/>
</dbReference>
<dbReference type="OrthoDB" id="7506349at2"/>
<organism evidence="6 7">
    <name type="scientific">Streptantibioticus cattleyicolor (strain ATCC 35852 / DSM 46488 / JCM 4925 / NBRC 14057 / NRRL 8057)</name>
    <name type="common">Streptomyces cattleya</name>
    <dbReference type="NCBI Taxonomy" id="1003195"/>
    <lineage>
        <taxon>Bacteria</taxon>
        <taxon>Bacillati</taxon>
        <taxon>Actinomycetota</taxon>
        <taxon>Actinomycetes</taxon>
        <taxon>Kitasatosporales</taxon>
        <taxon>Streptomycetaceae</taxon>
        <taxon>Streptantibioticus</taxon>
    </lineage>
</organism>
<evidence type="ECO:0000259" key="4">
    <source>
        <dbReference type="Pfam" id="PF00440"/>
    </source>
</evidence>
<keyword evidence="2" id="KW-0238">DNA-binding</keyword>
<protein>
    <recommendedName>
        <fullName evidence="8">TetR family transcriptional regulator</fullName>
    </recommendedName>
</protein>
<evidence type="ECO:0008006" key="8">
    <source>
        <dbReference type="Google" id="ProtNLM"/>
    </source>
</evidence>
<dbReference type="InterPro" id="IPR041583">
    <property type="entry name" value="TetR_C_31"/>
</dbReference>
<evidence type="ECO:0000259" key="5">
    <source>
        <dbReference type="Pfam" id="PF17940"/>
    </source>
</evidence>
<dbReference type="GO" id="GO:0000976">
    <property type="term" value="F:transcription cis-regulatory region binding"/>
    <property type="evidence" value="ECO:0007669"/>
    <property type="project" value="TreeGrafter"/>
</dbReference>
<dbReference type="Pfam" id="PF17940">
    <property type="entry name" value="TetR_C_31"/>
    <property type="match status" value="1"/>
</dbReference>
<accession>F8JN76</accession>
<dbReference type="PATRIC" id="fig|1003195.11.peg.735"/>
<dbReference type="InterPro" id="IPR001647">
    <property type="entry name" value="HTH_TetR"/>
</dbReference>
<dbReference type="InterPro" id="IPR036271">
    <property type="entry name" value="Tet_transcr_reg_TetR-rel_C_sf"/>
</dbReference>
<dbReference type="Pfam" id="PF00440">
    <property type="entry name" value="TetR_N"/>
    <property type="match status" value="1"/>
</dbReference>
<accession>G8XDT5</accession>
<dbReference type="InterPro" id="IPR050109">
    <property type="entry name" value="HTH-type_TetR-like_transc_reg"/>
</dbReference>
<evidence type="ECO:0000313" key="7">
    <source>
        <dbReference type="Proteomes" id="UP000007842"/>
    </source>
</evidence>
<dbReference type="RefSeq" id="WP_014151215.1">
    <property type="nucleotide sequence ID" value="NC_016113.1"/>
</dbReference>
<dbReference type="Proteomes" id="UP000007842">
    <property type="component" value="Plasmid pSCATT"/>
</dbReference>
<dbReference type="InterPro" id="IPR009057">
    <property type="entry name" value="Homeodomain-like_sf"/>
</dbReference>
<keyword evidence="6" id="KW-0614">Plasmid</keyword>
<geneLocation type="plasmid" evidence="6 7">
    <name>pSCATT</name>
</geneLocation>
<sequence length="193" mass="20542">MTSPRAALIADTAIALIAERGMRGLTHRAVDEAAGLPAGSTSNHARTRAALLQAALDRLAEIETADYPTGPEAAPDPRPPREVLTETVVTGLHAALTRGRTLTLARFELALEANRRPELRARYDTLAQRFRRTAAALLTAAGSADPDHHAALLMAWCDGVLFHTTAGSAQSRAPSPGHLREHVDRLLTALLGT</sequence>
<keyword evidence="1" id="KW-0805">Transcription regulation</keyword>
<evidence type="ECO:0000256" key="2">
    <source>
        <dbReference type="ARBA" id="ARBA00023125"/>
    </source>
</evidence>
<feature type="domain" description="Tetracyclin repressor-like C-terminal group 31" evidence="5">
    <location>
        <begin position="82"/>
        <end position="192"/>
    </location>
</feature>
<dbReference type="SUPFAM" id="SSF48498">
    <property type="entry name" value="Tetracyclin repressor-like, C-terminal domain"/>
    <property type="match status" value="1"/>
</dbReference>
<dbReference type="EMBL" id="CP003229">
    <property type="protein sequence ID" value="AEW99169.1"/>
    <property type="molecule type" value="Genomic_DNA"/>
</dbReference>
<keyword evidence="7" id="KW-1185">Reference proteome</keyword>
<dbReference type="KEGG" id="sct:SCAT_p0762"/>
<evidence type="ECO:0000256" key="1">
    <source>
        <dbReference type="ARBA" id="ARBA00023015"/>
    </source>
</evidence>
<dbReference type="AlphaFoldDB" id="F8JN76"/>
<gene>
    <name evidence="6" type="ordered locus">SCATT_p09760</name>
</gene>
<reference evidence="7" key="1">
    <citation type="submission" date="2011-12" db="EMBL/GenBank/DDBJ databases">
        <title>Complete genome sequence of Streptomyces cattleya strain DSM 46488.</title>
        <authorList>
            <person name="Ou H.-Y."/>
            <person name="Li P."/>
            <person name="Zhao C."/>
            <person name="O'Hagan D."/>
            <person name="Deng Z."/>
        </authorList>
    </citation>
    <scope>NUCLEOTIDE SEQUENCE [LARGE SCALE GENOMIC DNA]</scope>
    <source>
        <strain evidence="7">ATCC 35852 / DSM 46488 / JCM 4925 / NBRC 14057 / NRRL 8057</strain>
        <plasmid evidence="7">Plasmid pSCATT</plasmid>
    </source>
</reference>
<evidence type="ECO:0000256" key="3">
    <source>
        <dbReference type="ARBA" id="ARBA00023163"/>
    </source>
</evidence>